<dbReference type="GO" id="GO:0046872">
    <property type="term" value="F:metal ion binding"/>
    <property type="evidence" value="ECO:0007669"/>
    <property type="project" value="UniProtKB-KW"/>
</dbReference>
<dbReference type="Gramene" id="PRQ52491">
    <property type="protein sequence ID" value="PRQ52491"/>
    <property type="gene ID" value="RchiOBHm_Chr2g0156071"/>
</dbReference>
<dbReference type="Pfam" id="PF14244">
    <property type="entry name" value="Retrotran_gag_3"/>
    <property type="match status" value="1"/>
</dbReference>
<dbReference type="InterPro" id="IPR029472">
    <property type="entry name" value="Copia-like_N"/>
</dbReference>
<dbReference type="GO" id="GO:0004190">
    <property type="term" value="F:aspartic-type endopeptidase activity"/>
    <property type="evidence" value="ECO:0007669"/>
    <property type="project" value="UniProtKB-KW"/>
</dbReference>
<dbReference type="Pfam" id="PF25597">
    <property type="entry name" value="SH3_retrovirus"/>
    <property type="match status" value="1"/>
</dbReference>
<evidence type="ECO:0000256" key="3">
    <source>
        <dbReference type="ARBA" id="ARBA00022750"/>
    </source>
</evidence>
<dbReference type="Gene3D" id="3.30.420.10">
    <property type="entry name" value="Ribonuclease H-like superfamily/Ribonuclease H"/>
    <property type="match status" value="1"/>
</dbReference>
<name>A0A2P6S1E1_ROSCH</name>
<comment type="caution">
    <text evidence="7">The sequence shown here is derived from an EMBL/GenBank/DDBJ whole genome shotgun (WGS) entry which is preliminary data.</text>
</comment>
<evidence type="ECO:0000256" key="1">
    <source>
        <dbReference type="ARBA" id="ARBA00022670"/>
    </source>
</evidence>
<keyword evidence="7" id="KW-0695">RNA-directed DNA polymerase</keyword>
<dbReference type="Pfam" id="PF22936">
    <property type="entry name" value="Pol_BBD"/>
    <property type="match status" value="1"/>
</dbReference>
<evidence type="ECO:0000313" key="8">
    <source>
        <dbReference type="Proteomes" id="UP000238479"/>
    </source>
</evidence>
<dbReference type="GO" id="GO:0003964">
    <property type="term" value="F:RNA-directed DNA polymerase activity"/>
    <property type="evidence" value="ECO:0007669"/>
    <property type="project" value="UniProtKB-KW"/>
</dbReference>
<dbReference type="InterPro" id="IPR057670">
    <property type="entry name" value="SH3_retrovirus"/>
</dbReference>
<keyword evidence="7" id="KW-0548">Nucleotidyltransferase</keyword>
<proteinExistence type="predicted"/>
<dbReference type="InterPro" id="IPR039537">
    <property type="entry name" value="Retrotran_Ty1/copia-like"/>
</dbReference>
<dbReference type="GO" id="GO:0006508">
    <property type="term" value="P:proteolysis"/>
    <property type="evidence" value="ECO:0007669"/>
    <property type="project" value="UniProtKB-KW"/>
</dbReference>
<dbReference type="SUPFAM" id="SSF53098">
    <property type="entry name" value="Ribonuclease H-like"/>
    <property type="match status" value="1"/>
</dbReference>
<feature type="domain" description="Integrase catalytic" evidence="6">
    <location>
        <begin position="564"/>
        <end position="730"/>
    </location>
</feature>
<dbReference type="STRING" id="74649.A0A2P6S1E1"/>
<sequence>MTEGEGSLVAKTEGPDGNPNQRLCSVLLNEFNYLPWSRAITLALGGRSKLNFINGKNNIPDASSSEYESWLSKDQLVMSWLINSMEPKLAEIFSYSESSQHLWDAVKDMYGNLNNAARVFQLKKDLAGIQQGNLSFVQHLGNLKAKWNELDTYRPHTIDATILLKRAEEDKVFQLLASLGSEYEDLKSHLLISPELPSFTTVCNSIQLGEVRKRVMNVDASAERSEARAFVANKSVTSDRTYKGKRPDLKCTHCERIGRTGIGHTRERCWILHPELKPKFNEDQKNQRGTIQKSSYISNPKANFSNISEDMMNFTSNPITLINEFATYLQKKQDSLESNENGSTTAMLGKFAGFLAKSNMASSEDIPGIICAISTALDVSKNHDFWIVDSGASDHMTNNSFILHDFETLSKPSHVSIANGNDVPILGKGKLKLFSDSVESFALFVPSFPFQLLSVGRLMNSLDCLAIFSPYNVVFQDRVSKKKIGEGFFLNGLYYISTSSSFSKCFLTESKSATQQQLWHKRLAHPSFHVLSILFPSFCKVSHECETCHMSKFTRLPFQISQSRTTQPFEIVHSDVWGPASLESFDGYRFYVTFIDDFTRTTFVYLLKFKSEVFKCFQDFHNLVKNHFSSKICILRSDNGTEYTSKIMTDYLSAQGIIHHTSCVGTPQQNGIAERKNRDLLEKARALMLQTNVPKKFWSQGIQTAAYIINRLPSSVLNFRSPFEVLKGRKVDITHLRVFGCTCFVHVQSNHRDKFDPRAIKCVFLGYSSTQKGYKCYNSQTRKFFVSRDVRFDESDSFFQLSDNEPQGEHICDLFPTPIPVEAAVDTPSSQQPVQQIVDTEEVQADSNTQDHQPEVVPNTPQPRRNPPRGRHLPARFQEYETYTPRYPLAQVAHYTSTSSPHSAFLIKISKETEPRNFEEANQSPVWKKAMDDELKALDDNRTWSIVKLPKGQKIVGARWIYKIKFNSDGSIERHKARLVARGFTQTFGVDYKETFAPVAKMNTVRVLLSVAVNCGWSLYQMDVKNAFLHGDLEEDVYMRLPPGHPRESEAGMVCKLHKALYGLKQSPRAWYSKLSSVLLASSFKRSHADSSLFIRNGKAGKLVVLVYVDDLIITGDNMDEIKSLKSALHNTFAIKDLGPLKYFLGIEMDHSSNGIFLNQRKYVVDLLDEAGMKDSKPAHTPLSSRLKIDIEGEPLSDICVYQRLVGKLIYLTITRPDLTYAVSLVSQFMHSPTTHHLQIVKRILRYLKGTVDRGIVMKNNGHFNLVGYSDSDWAGNAIDRKSTTGYCTFIGGNLVTWKSKKQTVVACSSAEAEYRAMASTACELIWLKTLLGDLGIVCTLPICLHCDNQAAMHIAANPVFHERTKHIEVDCHFVRD</sequence>
<keyword evidence="3" id="KW-0064">Aspartyl protease</keyword>
<dbReference type="InterPro" id="IPR012337">
    <property type="entry name" value="RNaseH-like_sf"/>
</dbReference>
<keyword evidence="8" id="KW-1185">Reference proteome</keyword>
<protein>
    <submittedName>
        <fullName evidence="7">Putative RNA-directed DNA polymerase</fullName>
        <ecNumber evidence="7">2.7.7.49</ecNumber>
    </submittedName>
</protein>
<dbReference type="EC" id="2.7.7.49" evidence="7"/>
<reference evidence="7 8" key="1">
    <citation type="journal article" date="2018" name="Nat. Genet.">
        <title>The Rosa genome provides new insights in the design of modern roses.</title>
        <authorList>
            <person name="Bendahmane M."/>
        </authorList>
    </citation>
    <scope>NUCLEOTIDE SEQUENCE [LARGE SCALE GENOMIC DNA]</scope>
    <source>
        <strain evidence="8">cv. Old Blush</strain>
    </source>
</reference>
<keyword evidence="2" id="KW-0479">Metal-binding</keyword>
<dbReference type="InterPro" id="IPR036397">
    <property type="entry name" value="RNaseH_sf"/>
</dbReference>
<accession>A0A2P6S1E1</accession>
<dbReference type="InterPro" id="IPR043502">
    <property type="entry name" value="DNA/RNA_pol_sf"/>
</dbReference>
<evidence type="ECO:0000256" key="5">
    <source>
        <dbReference type="SAM" id="MobiDB-lite"/>
    </source>
</evidence>
<dbReference type="PROSITE" id="PS50994">
    <property type="entry name" value="INTEGRASE"/>
    <property type="match status" value="1"/>
</dbReference>
<organism evidence="7 8">
    <name type="scientific">Rosa chinensis</name>
    <name type="common">China rose</name>
    <dbReference type="NCBI Taxonomy" id="74649"/>
    <lineage>
        <taxon>Eukaryota</taxon>
        <taxon>Viridiplantae</taxon>
        <taxon>Streptophyta</taxon>
        <taxon>Embryophyta</taxon>
        <taxon>Tracheophyta</taxon>
        <taxon>Spermatophyta</taxon>
        <taxon>Magnoliopsida</taxon>
        <taxon>eudicotyledons</taxon>
        <taxon>Gunneridae</taxon>
        <taxon>Pentapetalae</taxon>
        <taxon>rosids</taxon>
        <taxon>fabids</taxon>
        <taxon>Rosales</taxon>
        <taxon>Rosaceae</taxon>
        <taxon>Rosoideae</taxon>
        <taxon>Rosoideae incertae sedis</taxon>
        <taxon>Rosa</taxon>
    </lineage>
</organism>
<dbReference type="InterPro" id="IPR054722">
    <property type="entry name" value="PolX-like_BBD"/>
</dbReference>
<dbReference type="InterPro" id="IPR025724">
    <property type="entry name" value="GAG-pre-integrase_dom"/>
</dbReference>
<evidence type="ECO:0000259" key="6">
    <source>
        <dbReference type="PROSITE" id="PS50994"/>
    </source>
</evidence>
<evidence type="ECO:0000313" key="7">
    <source>
        <dbReference type="EMBL" id="PRQ52491.1"/>
    </source>
</evidence>
<keyword evidence="7" id="KW-0808">Transferase</keyword>
<dbReference type="Pfam" id="PF13976">
    <property type="entry name" value="gag_pre-integrs"/>
    <property type="match status" value="1"/>
</dbReference>
<dbReference type="Proteomes" id="UP000238479">
    <property type="component" value="Chromosome 2"/>
</dbReference>
<dbReference type="CDD" id="cd09272">
    <property type="entry name" value="RNase_HI_RT_Ty1"/>
    <property type="match status" value="1"/>
</dbReference>
<dbReference type="GO" id="GO:0015074">
    <property type="term" value="P:DNA integration"/>
    <property type="evidence" value="ECO:0007669"/>
    <property type="project" value="InterPro"/>
</dbReference>
<dbReference type="PANTHER" id="PTHR42648">
    <property type="entry name" value="TRANSPOSASE, PUTATIVE-RELATED"/>
    <property type="match status" value="1"/>
</dbReference>
<dbReference type="OMA" id="HTIDATI"/>
<dbReference type="InterPro" id="IPR013103">
    <property type="entry name" value="RVT_2"/>
</dbReference>
<dbReference type="EMBL" id="PDCK01000040">
    <property type="protein sequence ID" value="PRQ52491.1"/>
    <property type="molecule type" value="Genomic_DNA"/>
</dbReference>
<gene>
    <name evidence="7" type="ORF">RchiOBHm_Chr2g0156071</name>
</gene>
<dbReference type="PANTHER" id="PTHR42648:SF28">
    <property type="entry name" value="TRANSPOSON-ENCODED PROTEIN WITH RIBONUCLEASE H-LIKE AND RETROVIRUS ZINC FINGER-LIKE DOMAINS"/>
    <property type="match status" value="1"/>
</dbReference>
<dbReference type="Pfam" id="PF00665">
    <property type="entry name" value="rve"/>
    <property type="match status" value="1"/>
</dbReference>
<feature type="region of interest" description="Disordered" evidence="5">
    <location>
        <begin position="841"/>
        <end position="872"/>
    </location>
</feature>
<keyword evidence="1" id="KW-0645">Protease</keyword>
<dbReference type="SUPFAM" id="SSF56672">
    <property type="entry name" value="DNA/RNA polymerases"/>
    <property type="match status" value="1"/>
</dbReference>
<evidence type="ECO:0000256" key="4">
    <source>
        <dbReference type="ARBA" id="ARBA00022801"/>
    </source>
</evidence>
<dbReference type="InterPro" id="IPR001584">
    <property type="entry name" value="Integrase_cat-core"/>
</dbReference>
<dbReference type="Pfam" id="PF07727">
    <property type="entry name" value="RVT_2"/>
    <property type="match status" value="1"/>
</dbReference>
<keyword evidence="4" id="KW-0378">Hydrolase</keyword>
<evidence type="ECO:0000256" key="2">
    <source>
        <dbReference type="ARBA" id="ARBA00022723"/>
    </source>
</evidence>
<dbReference type="GO" id="GO:0003676">
    <property type="term" value="F:nucleic acid binding"/>
    <property type="evidence" value="ECO:0007669"/>
    <property type="project" value="InterPro"/>
</dbReference>